<reference evidence="2" key="1">
    <citation type="submission" date="2016-02" db="EMBL/GenBank/DDBJ databases">
        <authorList>
            <person name="Wibberg D."/>
        </authorList>
    </citation>
    <scope>NUCLEOTIDE SEQUENCE [LARGE SCALE GENOMIC DNA]</scope>
</reference>
<dbReference type="Proteomes" id="UP000199013">
    <property type="component" value="Unassembled WGS sequence"/>
</dbReference>
<organism evidence="1 2">
    <name type="scientific">Candidatus Protofrankia californiensis</name>
    <dbReference type="NCBI Taxonomy" id="1839754"/>
    <lineage>
        <taxon>Bacteria</taxon>
        <taxon>Bacillati</taxon>
        <taxon>Actinomycetota</taxon>
        <taxon>Actinomycetes</taxon>
        <taxon>Frankiales</taxon>
        <taxon>Frankiaceae</taxon>
        <taxon>Protofrankia</taxon>
    </lineage>
</organism>
<evidence type="ECO:0000313" key="1">
    <source>
        <dbReference type="EMBL" id="SBW22743.1"/>
    </source>
</evidence>
<dbReference type="EMBL" id="FLUV01001290">
    <property type="protein sequence ID" value="SBW22743.1"/>
    <property type="molecule type" value="Genomic_DNA"/>
</dbReference>
<protein>
    <submittedName>
        <fullName evidence="1">Uncharacterized protein</fullName>
    </submittedName>
</protein>
<evidence type="ECO:0000313" key="2">
    <source>
        <dbReference type="Proteomes" id="UP000199013"/>
    </source>
</evidence>
<gene>
    <name evidence="1" type="ORF">FDG2_3063</name>
</gene>
<dbReference type="AlphaFoldDB" id="A0A1C3NYU8"/>
<keyword evidence="2" id="KW-1185">Reference proteome</keyword>
<accession>A0A1C3NYU8</accession>
<sequence>MYLTYKQRALRARQSLQDYLLGKLVHDARQPTVEEILERTQASAVESVTTDDILTELDRGRSTH</sequence>
<proteinExistence type="predicted"/>
<name>A0A1C3NYU8_9ACTN</name>